<dbReference type="GO" id="GO:0008270">
    <property type="term" value="F:zinc ion binding"/>
    <property type="evidence" value="ECO:0007669"/>
    <property type="project" value="InterPro"/>
</dbReference>
<dbReference type="PANTHER" id="PTHR36206">
    <property type="entry name" value="ASPERCRYPTIN BIOSYNTHESIS CLUSTER-SPECIFIC TRANSCRIPTION REGULATOR ATNN-RELATED"/>
    <property type="match status" value="1"/>
</dbReference>
<evidence type="ECO:0000256" key="2">
    <source>
        <dbReference type="ARBA" id="ARBA00022833"/>
    </source>
</evidence>
<dbReference type="GO" id="GO:0003677">
    <property type="term" value="F:DNA binding"/>
    <property type="evidence" value="ECO:0007669"/>
    <property type="project" value="UniProtKB-KW"/>
</dbReference>
<evidence type="ECO:0000256" key="7">
    <source>
        <dbReference type="SAM" id="MobiDB-lite"/>
    </source>
</evidence>
<evidence type="ECO:0000259" key="8">
    <source>
        <dbReference type="PROSITE" id="PS50048"/>
    </source>
</evidence>
<keyword evidence="4" id="KW-0238">DNA-binding</keyword>
<dbReference type="PROSITE" id="PS00463">
    <property type="entry name" value="ZN2_CY6_FUNGAL_1"/>
    <property type="match status" value="1"/>
</dbReference>
<evidence type="ECO:0000256" key="5">
    <source>
        <dbReference type="ARBA" id="ARBA00023163"/>
    </source>
</evidence>
<proteinExistence type="predicted"/>
<dbReference type="PANTHER" id="PTHR36206:SF12">
    <property type="entry name" value="ASPERCRYPTIN BIOSYNTHESIS CLUSTER-SPECIFIC TRANSCRIPTION REGULATOR ATNN-RELATED"/>
    <property type="match status" value="1"/>
</dbReference>
<keyword evidence="6" id="KW-0539">Nucleus</keyword>
<evidence type="ECO:0000256" key="3">
    <source>
        <dbReference type="ARBA" id="ARBA00023015"/>
    </source>
</evidence>
<dbReference type="HOGENOM" id="CLU_011409_10_0_1"/>
<dbReference type="InterPro" id="IPR052360">
    <property type="entry name" value="Transcr_Regulatory_Proteins"/>
</dbReference>
<feature type="compositionally biased region" description="Polar residues" evidence="7">
    <location>
        <begin position="73"/>
        <end position="82"/>
    </location>
</feature>
<dbReference type="InterPro" id="IPR036864">
    <property type="entry name" value="Zn2-C6_fun-type_DNA-bd_sf"/>
</dbReference>
<organism evidence="9 10">
    <name type="scientific">Exophiala xenobiotica</name>
    <dbReference type="NCBI Taxonomy" id="348802"/>
    <lineage>
        <taxon>Eukaryota</taxon>
        <taxon>Fungi</taxon>
        <taxon>Dikarya</taxon>
        <taxon>Ascomycota</taxon>
        <taxon>Pezizomycotina</taxon>
        <taxon>Eurotiomycetes</taxon>
        <taxon>Chaetothyriomycetidae</taxon>
        <taxon>Chaetothyriales</taxon>
        <taxon>Herpotrichiellaceae</taxon>
        <taxon>Exophiala</taxon>
    </lineage>
</organism>
<dbReference type="EMBL" id="KN847318">
    <property type="protein sequence ID" value="KIW57620.1"/>
    <property type="molecule type" value="Genomic_DNA"/>
</dbReference>
<dbReference type="STRING" id="348802.A0A0D2ESB0"/>
<gene>
    <name evidence="9" type="ORF">PV05_02189</name>
</gene>
<keyword evidence="3" id="KW-0805">Transcription regulation</keyword>
<dbReference type="RefSeq" id="XP_013318204.1">
    <property type="nucleotide sequence ID" value="XM_013462750.1"/>
</dbReference>
<dbReference type="Proteomes" id="UP000054342">
    <property type="component" value="Unassembled WGS sequence"/>
</dbReference>
<dbReference type="PROSITE" id="PS50048">
    <property type="entry name" value="ZN2_CY6_FUNGAL_2"/>
    <property type="match status" value="1"/>
</dbReference>
<dbReference type="SUPFAM" id="SSF57701">
    <property type="entry name" value="Zn2/Cys6 DNA-binding domain"/>
    <property type="match status" value="1"/>
</dbReference>
<reference evidence="9 10" key="1">
    <citation type="submission" date="2015-01" db="EMBL/GenBank/DDBJ databases">
        <title>The Genome Sequence of Exophiala xenobiotica CBS118157.</title>
        <authorList>
            <consortium name="The Broad Institute Genomics Platform"/>
            <person name="Cuomo C."/>
            <person name="de Hoog S."/>
            <person name="Gorbushina A."/>
            <person name="Stielow B."/>
            <person name="Teixiera M."/>
            <person name="Abouelleil A."/>
            <person name="Chapman S.B."/>
            <person name="Priest M."/>
            <person name="Young S.K."/>
            <person name="Wortman J."/>
            <person name="Nusbaum C."/>
            <person name="Birren B."/>
        </authorList>
    </citation>
    <scope>NUCLEOTIDE SEQUENCE [LARGE SCALE GENOMIC DNA]</scope>
    <source>
        <strain evidence="9 10">CBS 118157</strain>
    </source>
</reference>
<name>A0A0D2ESB0_9EURO</name>
<accession>A0A0D2ESB0</accession>
<dbReference type="OrthoDB" id="4117950at2759"/>
<dbReference type="SMART" id="SM00066">
    <property type="entry name" value="GAL4"/>
    <property type="match status" value="1"/>
</dbReference>
<evidence type="ECO:0000256" key="1">
    <source>
        <dbReference type="ARBA" id="ARBA00022723"/>
    </source>
</evidence>
<dbReference type="GO" id="GO:0000981">
    <property type="term" value="F:DNA-binding transcription factor activity, RNA polymerase II-specific"/>
    <property type="evidence" value="ECO:0007669"/>
    <property type="project" value="InterPro"/>
</dbReference>
<sequence length="512" mass="58718">MATDATETQPQRVNGRLGSKKTKNGCFTCRKHRVKCDESRPQCKRCTRLKLHCAGYQDVFRDVNVSRKRSATPAHNPSQSAANPERPLGTFHGSDDECRLFEYFRKRVAFQLGGFLDEDFWITTLLQASHSTSFIRHSAIAIAAYIGERNGHFRATTPRQSCNVALNYYQNALCRASQRTESADPELVAILTCPLFLCMEFLQGKKLQAMSLFLHGHFLMESCQGWTRRHSALSEWATINESLRPMYNRLVMMAKLFGHNLPIYYANLPFPPSPNPTLSTFNSLKDARDLLFQHLVVTHEFVKSLNSTTARPISTHKHYLQRQEELRIQLDIWYSDFHRMCGSLDDPDHAVIATLSMWHAAAVIWLRNPLEGFEMSFDESLDCFQVIVEKADEALATKRQIHDAFTFEMGVLPPLYFTALKCRHFSLRKEALRLMGKGPRREGLWDREELLTVASQAFALETAAQSDITSLPSEPERLLRVRIFQQDAGHELKAAFIYRDGQVERVWNQIIQ</sequence>
<feature type="region of interest" description="Disordered" evidence="7">
    <location>
        <begin position="67"/>
        <end position="88"/>
    </location>
</feature>
<keyword evidence="2" id="KW-0862">Zinc</keyword>
<evidence type="ECO:0000313" key="9">
    <source>
        <dbReference type="EMBL" id="KIW57620.1"/>
    </source>
</evidence>
<keyword evidence="5" id="KW-0804">Transcription</keyword>
<evidence type="ECO:0000313" key="10">
    <source>
        <dbReference type="Proteomes" id="UP000054342"/>
    </source>
</evidence>
<evidence type="ECO:0000256" key="6">
    <source>
        <dbReference type="ARBA" id="ARBA00023242"/>
    </source>
</evidence>
<dbReference type="AlphaFoldDB" id="A0A0D2ESB0"/>
<evidence type="ECO:0000256" key="4">
    <source>
        <dbReference type="ARBA" id="ARBA00023125"/>
    </source>
</evidence>
<dbReference type="InterPro" id="IPR001138">
    <property type="entry name" value="Zn2Cys6_DnaBD"/>
</dbReference>
<dbReference type="Pfam" id="PF00172">
    <property type="entry name" value="Zn_clus"/>
    <property type="match status" value="1"/>
</dbReference>
<protein>
    <recommendedName>
        <fullName evidence="8">Zn(2)-C6 fungal-type domain-containing protein</fullName>
    </recommendedName>
</protein>
<keyword evidence="10" id="KW-1185">Reference proteome</keyword>
<dbReference type="GeneID" id="25324097"/>
<dbReference type="Gene3D" id="4.10.240.10">
    <property type="entry name" value="Zn(2)-C6 fungal-type DNA-binding domain"/>
    <property type="match status" value="1"/>
</dbReference>
<keyword evidence="1" id="KW-0479">Metal-binding</keyword>
<dbReference type="CDD" id="cd00067">
    <property type="entry name" value="GAL4"/>
    <property type="match status" value="1"/>
</dbReference>
<feature type="domain" description="Zn(2)-C6 fungal-type" evidence="8">
    <location>
        <begin position="25"/>
        <end position="53"/>
    </location>
</feature>